<dbReference type="Proteomes" id="UP000076837">
    <property type="component" value="Unassembled WGS sequence"/>
</dbReference>
<dbReference type="STRING" id="5454.A0A163F4H8"/>
<dbReference type="PANTHER" id="PTHR43056:SF10">
    <property type="entry name" value="COCE_NOND FAMILY, PUTATIVE (AFU_ORTHOLOGUE AFUA_7G00600)-RELATED"/>
    <property type="match status" value="1"/>
</dbReference>
<comment type="caution">
    <text evidence="2">The sequence shown here is derived from an EMBL/GenBank/DDBJ whole genome shotgun (WGS) entry which is preliminary data.</text>
</comment>
<proteinExistence type="predicted"/>
<dbReference type="InterPro" id="IPR029058">
    <property type="entry name" value="AB_hydrolase_fold"/>
</dbReference>
<dbReference type="PANTHER" id="PTHR43056">
    <property type="entry name" value="PEPTIDASE S9 PROLYL OLIGOPEPTIDASE"/>
    <property type="match status" value="1"/>
</dbReference>
<dbReference type="AlphaFoldDB" id="A0A163F4H8"/>
<dbReference type="InterPro" id="IPR008979">
    <property type="entry name" value="Galactose-bd-like_sf"/>
</dbReference>
<reference evidence="2 3" key="1">
    <citation type="journal article" date="2016" name="Sci. Rep.">
        <title>Draft genome sequencing and secretome analysis of fungal phytopathogen Ascochyta rabiei provides insight into the necrotrophic effector repertoire.</title>
        <authorList>
            <person name="Verma S."/>
            <person name="Gazara R.K."/>
            <person name="Nizam S."/>
            <person name="Parween S."/>
            <person name="Chattopadhyay D."/>
            <person name="Verma P.K."/>
        </authorList>
    </citation>
    <scope>NUCLEOTIDE SEQUENCE [LARGE SCALE GENOMIC DNA]</scope>
    <source>
        <strain evidence="2 3">ArDII</strain>
    </source>
</reference>
<protein>
    <submittedName>
        <fullName evidence="2">Dipeptidyl-peptidase</fullName>
    </submittedName>
</protein>
<evidence type="ECO:0000313" key="3">
    <source>
        <dbReference type="Proteomes" id="UP000076837"/>
    </source>
</evidence>
<dbReference type="EMBL" id="JYNV01000173">
    <property type="protein sequence ID" value="KZM24142.1"/>
    <property type="molecule type" value="Genomic_DNA"/>
</dbReference>
<dbReference type="Gene3D" id="3.40.50.1820">
    <property type="entry name" value="alpha/beta hydrolase"/>
    <property type="match status" value="1"/>
</dbReference>
<dbReference type="SMART" id="SM00939">
    <property type="entry name" value="PepX_C"/>
    <property type="match status" value="1"/>
</dbReference>
<dbReference type="SUPFAM" id="SSF49785">
    <property type="entry name" value="Galactose-binding domain-like"/>
    <property type="match status" value="1"/>
</dbReference>
<dbReference type="InterPro" id="IPR013736">
    <property type="entry name" value="Xaa-Pro_dipept_C"/>
</dbReference>
<dbReference type="Gene3D" id="2.60.120.260">
    <property type="entry name" value="Galactose-binding domain-like"/>
    <property type="match status" value="1"/>
</dbReference>
<sequence length="579" mass="64329">MSTVQRETFTVKLRPALRPQEPPAEPKTTELPVGHKKRPGCRAFTTPTIFESDQVLILRDGTKLRADIFRPKTDEKVPGIIMWGPYGKTNSGMLTLDAMPFRAGVPESSQSGYESFEGLDPAEWVPRGYSIINIDARGAGHSEGDILWWGSSDGRDGHDAIEELAKLPWSNGKLGMSGNSWLAVAQYFIAAEQPPHLAAIAPLEGAADMFREDSFRGGIPSVVFASWIAGILPGRNQQEDWPAMIESTSTTNDYFEDRRVDFSKIKVPAYIGGSYSTDLHTLGSLRAFEEIPHQDKWLVVHSTQEWYDLYSSSRTADLDKYFSRYLKDANNDWETTPRVRLSLLNYTSPAIDNIPFPDLPWHLPSAQCTTIYLAPNLTLSPTAPSDRSTLAYQADGSETLSFTHTFASRTALVGPSTLTVYISSPDHDDLDIYAHIFKYSASGLELSNLNIPVSSDVSVEEARAGTQNRVFRYWGPSGQIRASQRHVCPTRSTKTWSTLSHEEVQKVVPGEVVRLDVQLWPTGIIFAPGEKLVLTISGEKIGIPTLPNLLKGQNQNRGKHTLHLGRDQESSFKFFTVDI</sequence>
<dbReference type="Pfam" id="PF08530">
    <property type="entry name" value="PepX_C"/>
    <property type="match status" value="1"/>
</dbReference>
<keyword evidence="3" id="KW-1185">Reference proteome</keyword>
<dbReference type="SUPFAM" id="SSF53474">
    <property type="entry name" value="alpha/beta-Hydrolases"/>
    <property type="match status" value="1"/>
</dbReference>
<dbReference type="InterPro" id="IPR050585">
    <property type="entry name" value="Xaa-Pro_dipeptidyl-ppase/CocE"/>
</dbReference>
<accession>A0A163F4H8</accession>
<evidence type="ECO:0000313" key="2">
    <source>
        <dbReference type="EMBL" id="KZM24142.1"/>
    </source>
</evidence>
<keyword evidence="1" id="KW-0378">Hydrolase</keyword>
<gene>
    <name evidence="2" type="ORF">ST47_g4731</name>
</gene>
<dbReference type="Gene3D" id="1.10.3020.20">
    <property type="match status" value="1"/>
</dbReference>
<dbReference type="InterPro" id="IPR000383">
    <property type="entry name" value="Xaa-Pro-like_dom"/>
</dbReference>
<name>A0A163F4H8_DIDRA</name>
<evidence type="ECO:0000256" key="1">
    <source>
        <dbReference type="ARBA" id="ARBA00022801"/>
    </source>
</evidence>
<organism evidence="2 3">
    <name type="scientific">Didymella rabiei</name>
    <name type="common">Chickpea ascochyta blight fungus</name>
    <name type="synonym">Mycosphaerella rabiei</name>
    <dbReference type="NCBI Taxonomy" id="5454"/>
    <lineage>
        <taxon>Eukaryota</taxon>
        <taxon>Fungi</taxon>
        <taxon>Dikarya</taxon>
        <taxon>Ascomycota</taxon>
        <taxon>Pezizomycotina</taxon>
        <taxon>Dothideomycetes</taxon>
        <taxon>Pleosporomycetidae</taxon>
        <taxon>Pleosporales</taxon>
        <taxon>Pleosporineae</taxon>
        <taxon>Didymellaceae</taxon>
        <taxon>Ascochyta</taxon>
    </lineage>
</organism>
<dbReference type="NCBIfam" id="TIGR00976">
    <property type="entry name" value="CocE_NonD"/>
    <property type="match status" value="1"/>
</dbReference>
<dbReference type="Pfam" id="PF02129">
    <property type="entry name" value="Peptidase_S15"/>
    <property type="match status" value="1"/>
</dbReference>
<dbReference type="GO" id="GO:0008239">
    <property type="term" value="F:dipeptidyl-peptidase activity"/>
    <property type="evidence" value="ECO:0007669"/>
    <property type="project" value="InterPro"/>
</dbReference>
<dbReference type="InterPro" id="IPR005674">
    <property type="entry name" value="CocE/Ser_esterase"/>
</dbReference>